<dbReference type="Gene3D" id="1.10.10.10">
    <property type="entry name" value="Winged helix-like DNA-binding domain superfamily/Winged helix DNA-binding domain"/>
    <property type="match status" value="1"/>
</dbReference>
<keyword evidence="1" id="KW-0805">Transcription regulation</keyword>
<dbReference type="GO" id="GO:0003700">
    <property type="term" value="F:DNA-binding transcription factor activity"/>
    <property type="evidence" value="ECO:0007669"/>
    <property type="project" value="InterPro"/>
</dbReference>
<gene>
    <name evidence="5" type="ORF">MNBD_GAMMA17-415</name>
</gene>
<dbReference type="PROSITE" id="PS50987">
    <property type="entry name" value="HTH_ARSR_2"/>
    <property type="match status" value="1"/>
</dbReference>
<dbReference type="EMBL" id="UOFQ01000059">
    <property type="protein sequence ID" value="VAW87174.1"/>
    <property type="molecule type" value="Genomic_DNA"/>
</dbReference>
<dbReference type="InterPro" id="IPR036390">
    <property type="entry name" value="WH_DNA-bd_sf"/>
</dbReference>
<dbReference type="PANTHER" id="PTHR43132">
    <property type="entry name" value="ARSENICAL RESISTANCE OPERON REPRESSOR ARSR-RELATED"/>
    <property type="match status" value="1"/>
</dbReference>
<dbReference type="CDD" id="cd00090">
    <property type="entry name" value="HTH_ARSR"/>
    <property type="match status" value="1"/>
</dbReference>
<dbReference type="AlphaFoldDB" id="A0A3B1A0A8"/>
<keyword evidence="2" id="KW-0238">DNA-binding</keyword>
<proteinExistence type="predicted"/>
<dbReference type="InterPro" id="IPR036388">
    <property type="entry name" value="WH-like_DNA-bd_sf"/>
</dbReference>
<feature type="domain" description="HTH arsR-type" evidence="4">
    <location>
        <begin position="1"/>
        <end position="96"/>
    </location>
</feature>
<reference evidence="5" key="1">
    <citation type="submission" date="2018-06" db="EMBL/GenBank/DDBJ databases">
        <authorList>
            <person name="Zhirakovskaya E."/>
        </authorList>
    </citation>
    <scope>NUCLEOTIDE SEQUENCE</scope>
</reference>
<evidence type="ECO:0000313" key="5">
    <source>
        <dbReference type="EMBL" id="VAW87174.1"/>
    </source>
</evidence>
<dbReference type="SUPFAM" id="SSF46785">
    <property type="entry name" value="Winged helix' DNA-binding domain"/>
    <property type="match status" value="1"/>
</dbReference>
<dbReference type="GO" id="GO:0003677">
    <property type="term" value="F:DNA binding"/>
    <property type="evidence" value="ECO:0007669"/>
    <property type="project" value="UniProtKB-KW"/>
</dbReference>
<protein>
    <recommendedName>
        <fullName evidence="4">HTH arsR-type domain-containing protein</fullName>
    </recommendedName>
</protein>
<accession>A0A3B1A0A8</accession>
<dbReference type="PRINTS" id="PR00778">
    <property type="entry name" value="HTHARSR"/>
</dbReference>
<dbReference type="InterPro" id="IPR011991">
    <property type="entry name" value="ArsR-like_HTH"/>
</dbReference>
<evidence type="ECO:0000256" key="1">
    <source>
        <dbReference type="ARBA" id="ARBA00023015"/>
    </source>
</evidence>
<dbReference type="InterPro" id="IPR051011">
    <property type="entry name" value="Metal_resp_trans_reg"/>
</dbReference>
<evidence type="ECO:0000256" key="2">
    <source>
        <dbReference type="ARBA" id="ARBA00023125"/>
    </source>
</evidence>
<dbReference type="PANTHER" id="PTHR43132:SF2">
    <property type="entry name" value="ARSENICAL RESISTANCE OPERON REPRESSOR ARSR-RELATED"/>
    <property type="match status" value="1"/>
</dbReference>
<keyword evidence="3" id="KW-0804">Transcription</keyword>
<name>A0A3B1A0A8_9ZZZZ</name>
<sequence length="131" mass="14827">MITVQAEEIFQALADKTRLRIIRLMVVIGEESCLCELVDSLLEPSYKLSRHLKILRQAGLLSSKKEGRWVYHSLVAAPPYLASLYATVKVLPDPDRIYDADFKRFSKRLCLRKGGRCQVGIQSEAFKTEAG</sequence>
<dbReference type="InterPro" id="IPR001845">
    <property type="entry name" value="HTH_ArsR_DNA-bd_dom"/>
</dbReference>
<dbReference type="NCBIfam" id="NF033788">
    <property type="entry name" value="HTH_metalloreg"/>
    <property type="match status" value="1"/>
</dbReference>
<organism evidence="5">
    <name type="scientific">hydrothermal vent metagenome</name>
    <dbReference type="NCBI Taxonomy" id="652676"/>
    <lineage>
        <taxon>unclassified sequences</taxon>
        <taxon>metagenomes</taxon>
        <taxon>ecological metagenomes</taxon>
    </lineage>
</organism>
<dbReference type="SMART" id="SM00418">
    <property type="entry name" value="HTH_ARSR"/>
    <property type="match status" value="1"/>
</dbReference>
<dbReference type="Pfam" id="PF01022">
    <property type="entry name" value="HTH_5"/>
    <property type="match status" value="1"/>
</dbReference>
<evidence type="ECO:0000256" key="3">
    <source>
        <dbReference type="ARBA" id="ARBA00023163"/>
    </source>
</evidence>
<evidence type="ECO:0000259" key="4">
    <source>
        <dbReference type="PROSITE" id="PS50987"/>
    </source>
</evidence>